<evidence type="ECO:0000259" key="2">
    <source>
        <dbReference type="PROSITE" id="PS50943"/>
    </source>
</evidence>
<dbReference type="Proteomes" id="UP000542210">
    <property type="component" value="Unassembled WGS sequence"/>
</dbReference>
<keyword evidence="4" id="KW-1185">Reference proteome</keyword>
<proteinExistence type="predicted"/>
<keyword evidence="1" id="KW-1133">Transmembrane helix</keyword>
<keyword evidence="1" id="KW-0812">Transmembrane</keyword>
<feature type="domain" description="HTH cro/C1-type" evidence="2">
    <location>
        <begin position="74"/>
        <end position="128"/>
    </location>
</feature>
<dbReference type="GO" id="GO:0003677">
    <property type="term" value="F:DNA binding"/>
    <property type="evidence" value="ECO:0007669"/>
    <property type="project" value="UniProtKB-KW"/>
</dbReference>
<feature type="transmembrane region" description="Helical" evidence="1">
    <location>
        <begin position="21"/>
        <end position="42"/>
    </location>
</feature>
<dbReference type="InterPro" id="IPR001387">
    <property type="entry name" value="Cro/C1-type_HTH"/>
</dbReference>
<evidence type="ECO:0000256" key="1">
    <source>
        <dbReference type="SAM" id="Phobius"/>
    </source>
</evidence>
<evidence type="ECO:0000313" key="4">
    <source>
        <dbReference type="Proteomes" id="UP000542210"/>
    </source>
</evidence>
<gene>
    <name evidence="3" type="ORF">BJ982_000786</name>
</gene>
<name>A0A7W7D2U3_9ACTN</name>
<organism evidence="3 4">
    <name type="scientific">Sphaerisporangium siamense</name>
    <dbReference type="NCBI Taxonomy" id="795645"/>
    <lineage>
        <taxon>Bacteria</taxon>
        <taxon>Bacillati</taxon>
        <taxon>Actinomycetota</taxon>
        <taxon>Actinomycetes</taxon>
        <taxon>Streptosporangiales</taxon>
        <taxon>Streptosporangiaceae</taxon>
        <taxon>Sphaerisporangium</taxon>
    </lineage>
</organism>
<sequence>MSNGRLVTVRAHIRRLPTRTVITAGAVLTAFAIIVLVISALLPDSTPEPSGVAARSQTTAAPAPVTRAYLAAELRRLREGAGLSLANAGRRAGIDEQRVTRIESGGVRPTARDVSALCEAYELSAEERNRLMFVQYQLDR</sequence>
<dbReference type="InterPro" id="IPR010982">
    <property type="entry name" value="Lambda_DNA-bd_dom_sf"/>
</dbReference>
<dbReference type="AlphaFoldDB" id="A0A7W7D2U3"/>
<comment type="caution">
    <text evidence="3">The sequence shown here is derived from an EMBL/GenBank/DDBJ whole genome shotgun (WGS) entry which is preliminary data.</text>
</comment>
<dbReference type="Gene3D" id="1.10.260.40">
    <property type="entry name" value="lambda repressor-like DNA-binding domains"/>
    <property type="match status" value="1"/>
</dbReference>
<keyword evidence="3" id="KW-0238">DNA-binding</keyword>
<dbReference type="CDD" id="cd00093">
    <property type="entry name" value="HTH_XRE"/>
    <property type="match status" value="1"/>
</dbReference>
<dbReference type="SUPFAM" id="SSF47413">
    <property type="entry name" value="lambda repressor-like DNA-binding domains"/>
    <property type="match status" value="1"/>
</dbReference>
<dbReference type="Pfam" id="PF13560">
    <property type="entry name" value="HTH_31"/>
    <property type="match status" value="1"/>
</dbReference>
<accession>A0A7W7D2U3</accession>
<dbReference type="EMBL" id="JACHND010000001">
    <property type="protein sequence ID" value="MBB4699242.1"/>
    <property type="molecule type" value="Genomic_DNA"/>
</dbReference>
<dbReference type="RefSeq" id="WP_184876634.1">
    <property type="nucleotide sequence ID" value="NZ_BOOV01000021.1"/>
</dbReference>
<dbReference type="PROSITE" id="PS50943">
    <property type="entry name" value="HTH_CROC1"/>
    <property type="match status" value="1"/>
</dbReference>
<evidence type="ECO:0000313" key="3">
    <source>
        <dbReference type="EMBL" id="MBB4699242.1"/>
    </source>
</evidence>
<keyword evidence="1" id="KW-0472">Membrane</keyword>
<reference evidence="3 4" key="1">
    <citation type="submission" date="2020-08" db="EMBL/GenBank/DDBJ databases">
        <title>Sequencing the genomes of 1000 actinobacteria strains.</title>
        <authorList>
            <person name="Klenk H.-P."/>
        </authorList>
    </citation>
    <scope>NUCLEOTIDE SEQUENCE [LARGE SCALE GENOMIC DNA]</scope>
    <source>
        <strain evidence="3 4">DSM 45784</strain>
    </source>
</reference>
<dbReference type="SMART" id="SM00530">
    <property type="entry name" value="HTH_XRE"/>
    <property type="match status" value="1"/>
</dbReference>
<protein>
    <submittedName>
        <fullName evidence="3">DNA-binding XRE family transcriptional regulator</fullName>
    </submittedName>
</protein>